<dbReference type="EMBL" id="AMSQ01000013">
    <property type="protein sequence ID" value="EKU47105.1"/>
    <property type="molecule type" value="Genomic_DNA"/>
</dbReference>
<evidence type="ECO:0000256" key="1">
    <source>
        <dbReference type="ARBA" id="ARBA00022729"/>
    </source>
</evidence>
<name>K9AZZ5_9STAP</name>
<dbReference type="InterPro" id="IPR006179">
    <property type="entry name" value="5_nucleotidase/apyrase"/>
</dbReference>
<dbReference type="PRINTS" id="PR01607">
    <property type="entry name" value="APYRASEFAMLY"/>
</dbReference>
<organism evidence="5 6">
    <name type="scientific">Staphylococcus massiliensis S46</name>
    <dbReference type="NCBI Taxonomy" id="1229783"/>
    <lineage>
        <taxon>Bacteria</taxon>
        <taxon>Bacillati</taxon>
        <taxon>Bacillota</taxon>
        <taxon>Bacilli</taxon>
        <taxon>Bacillales</taxon>
        <taxon>Staphylococcaceae</taxon>
        <taxon>Staphylococcus</taxon>
    </lineage>
</organism>
<accession>K9AZZ5</accession>
<comment type="caution">
    <text evidence="5">The sequence shown here is derived from an EMBL/GenBank/DDBJ whole genome shotgun (WGS) entry which is preliminary data.</text>
</comment>
<dbReference type="Gene3D" id="3.60.21.10">
    <property type="match status" value="1"/>
</dbReference>
<dbReference type="RefSeq" id="WP_009384000.1">
    <property type="nucleotide sequence ID" value="NZ_AMSQ01000013.1"/>
</dbReference>
<dbReference type="SUPFAM" id="SSF56300">
    <property type="entry name" value="Metallo-dependent phosphatases"/>
    <property type="match status" value="1"/>
</dbReference>
<feature type="signal peptide" evidence="2">
    <location>
        <begin position="1"/>
        <end position="27"/>
    </location>
</feature>
<dbReference type="GO" id="GO:0000166">
    <property type="term" value="F:nucleotide binding"/>
    <property type="evidence" value="ECO:0007669"/>
    <property type="project" value="UniProtKB-KW"/>
</dbReference>
<gene>
    <name evidence="5" type="ORF">C273_08371</name>
</gene>
<dbReference type="SUPFAM" id="SSF55816">
    <property type="entry name" value="5'-nucleotidase (syn. UDP-sugar hydrolase), C-terminal domain"/>
    <property type="match status" value="1"/>
</dbReference>
<dbReference type="OrthoDB" id="9775118at2"/>
<evidence type="ECO:0000259" key="4">
    <source>
        <dbReference type="Pfam" id="PF02872"/>
    </source>
</evidence>
<dbReference type="GO" id="GO:0008253">
    <property type="term" value="F:5'-nucleotidase activity"/>
    <property type="evidence" value="ECO:0007669"/>
    <property type="project" value="TreeGrafter"/>
</dbReference>
<dbReference type="PATRIC" id="fig|1229783.3.peg.1685"/>
<dbReference type="eggNOG" id="COG0737">
    <property type="taxonomic scope" value="Bacteria"/>
</dbReference>
<dbReference type="STRING" id="1229783.C273_08371"/>
<dbReference type="GO" id="GO:0008768">
    <property type="term" value="F:UDP-sugar diphosphatase activity"/>
    <property type="evidence" value="ECO:0007669"/>
    <property type="project" value="TreeGrafter"/>
</dbReference>
<keyword evidence="1 2" id="KW-0732">Signal</keyword>
<reference evidence="5 6" key="1">
    <citation type="journal article" date="2013" name="Genome Announc.">
        <title>Genome Sequence of Staphylococcus massiliensis Strain S46, Isolated from the Surface of Healthy Human Skin.</title>
        <authorList>
            <person name="Srivastav R."/>
            <person name="Singh A."/>
            <person name="Jangir P.K."/>
            <person name="Kumari C."/>
            <person name="Muduli S."/>
            <person name="Sharma R."/>
        </authorList>
    </citation>
    <scope>NUCLEOTIDE SEQUENCE [LARGE SCALE GENOMIC DNA]</scope>
    <source>
        <strain evidence="5 6">S46</strain>
    </source>
</reference>
<dbReference type="GO" id="GO:0009166">
    <property type="term" value="P:nucleotide catabolic process"/>
    <property type="evidence" value="ECO:0007669"/>
    <property type="project" value="InterPro"/>
</dbReference>
<dbReference type="GO" id="GO:0030288">
    <property type="term" value="C:outer membrane-bounded periplasmic space"/>
    <property type="evidence" value="ECO:0007669"/>
    <property type="project" value="TreeGrafter"/>
</dbReference>
<evidence type="ECO:0000313" key="6">
    <source>
        <dbReference type="Proteomes" id="UP000009885"/>
    </source>
</evidence>
<feature type="domain" description="5'-Nucleotidase C-terminal" evidence="4">
    <location>
        <begin position="339"/>
        <end position="500"/>
    </location>
</feature>
<dbReference type="InterPro" id="IPR004843">
    <property type="entry name" value="Calcineurin-like_PHP"/>
</dbReference>
<dbReference type="PANTHER" id="PTHR11575:SF24">
    <property type="entry name" value="5'-NUCLEOTIDASE"/>
    <property type="match status" value="1"/>
</dbReference>
<protein>
    <submittedName>
        <fullName evidence="5">Putative 5'-nucleotidase</fullName>
    </submittedName>
</protein>
<evidence type="ECO:0000313" key="5">
    <source>
        <dbReference type="EMBL" id="EKU47105.1"/>
    </source>
</evidence>
<dbReference type="InterPro" id="IPR036907">
    <property type="entry name" value="5'-Nucleotdase_C_sf"/>
</dbReference>
<feature type="domain" description="Calcineurin-like phosphoesterase" evidence="3">
    <location>
        <begin position="43"/>
        <end position="251"/>
    </location>
</feature>
<evidence type="ECO:0000259" key="3">
    <source>
        <dbReference type="Pfam" id="PF00149"/>
    </source>
</evidence>
<keyword evidence="2" id="KW-0378">Hydrolase</keyword>
<evidence type="ECO:0000256" key="2">
    <source>
        <dbReference type="RuleBase" id="RU362119"/>
    </source>
</evidence>
<dbReference type="Pfam" id="PF02872">
    <property type="entry name" value="5_nucleotid_C"/>
    <property type="match status" value="1"/>
</dbReference>
<dbReference type="InterPro" id="IPR029052">
    <property type="entry name" value="Metallo-depent_PP-like"/>
</dbReference>
<dbReference type="AlphaFoldDB" id="K9AZZ5"/>
<proteinExistence type="inferred from homology"/>
<sequence>MKSLSSKILLSITLCLALLSIPFVLNQATSKTSNTKSSSHEHTILHTNDIHGHYLEEKGEFIGAPKLKTIKDETNPDLFVDAGDIFQGYPASDHSKGEAMAKVINELDYDAIAVGNHELDFGYDQLMKLKNQVKAPILSANMYKDGERPFKSSTFVKRNDTNYGIIGVNTPDTGRITRISSMKGVEFKDPIQSATNEALKIQDQSDVIVVLSHLGDKNKKAAYRGDTLLKRLTDNPAIHKPVVVVDAHSHTVLKEGRTYKGNAMGQTGRYLRNIGQIDFNLKDGKFSDIQPSLISEGETKHVKPDSKLKKVVKDLYHTFKKETSEVIRQDNPVTYQSPLDNDVSKETSLGNVFTDALETYEFDEPTDFAVSNSSALEKDIPKGSITINDVMNAIPYGVTSAVQTDVKGHEVKAAFEHSLAQEVVNVNGESQLKFYGGFLQASDSISVKYDINQPKGSRVTEIKVKNKETGKFEPLDNDKTYHVAMHDYIGRGGQGYSMFGRNIEEGDAMDKVFMNYLKDADLSKYEGNQPSRIIPMS</sequence>
<dbReference type="InterPro" id="IPR008334">
    <property type="entry name" value="5'-Nucleotdase_C"/>
</dbReference>
<feature type="chain" id="PRO_5039757657" evidence="2">
    <location>
        <begin position="28"/>
        <end position="537"/>
    </location>
</feature>
<dbReference type="Pfam" id="PF00149">
    <property type="entry name" value="Metallophos"/>
    <property type="match status" value="1"/>
</dbReference>
<dbReference type="PANTHER" id="PTHR11575">
    <property type="entry name" value="5'-NUCLEOTIDASE-RELATED"/>
    <property type="match status" value="1"/>
</dbReference>
<comment type="similarity">
    <text evidence="2">Belongs to the 5'-nucleotidase family.</text>
</comment>
<dbReference type="Gene3D" id="3.90.780.10">
    <property type="entry name" value="5'-Nucleotidase, C-terminal domain"/>
    <property type="match status" value="1"/>
</dbReference>
<keyword evidence="6" id="KW-1185">Reference proteome</keyword>
<keyword evidence="2" id="KW-0547">Nucleotide-binding</keyword>
<dbReference type="Proteomes" id="UP000009885">
    <property type="component" value="Unassembled WGS sequence"/>
</dbReference>